<dbReference type="Gene3D" id="3.10.100.10">
    <property type="entry name" value="Mannose-Binding Protein A, subunit A"/>
    <property type="match status" value="1"/>
</dbReference>
<dbReference type="SMART" id="SM00034">
    <property type="entry name" value="CLECT"/>
    <property type="match status" value="1"/>
</dbReference>
<proteinExistence type="predicted"/>
<feature type="domain" description="C-type lectin" evidence="1">
    <location>
        <begin position="1"/>
        <end position="104"/>
    </location>
</feature>
<dbReference type="AlphaFoldDB" id="A0A914EIL7"/>
<dbReference type="InterPro" id="IPR050111">
    <property type="entry name" value="C-type_lectin/snaclec_domain"/>
</dbReference>
<accession>A0A914EIL7</accession>
<name>A0A914EIL7_9BILA</name>
<dbReference type="Pfam" id="PF00059">
    <property type="entry name" value="Lectin_C"/>
    <property type="match status" value="1"/>
</dbReference>
<reference evidence="3" key="1">
    <citation type="submission" date="2022-11" db="UniProtKB">
        <authorList>
            <consortium name="WormBaseParasite"/>
        </authorList>
    </citation>
    <scope>IDENTIFICATION</scope>
</reference>
<evidence type="ECO:0000259" key="1">
    <source>
        <dbReference type="PROSITE" id="PS50041"/>
    </source>
</evidence>
<dbReference type="WBParaSite" id="ACRNAN_scaffold864.g21808.t1">
    <property type="protein sequence ID" value="ACRNAN_scaffold864.g21808.t1"/>
    <property type="gene ID" value="ACRNAN_scaffold864.g21808"/>
</dbReference>
<dbReference type="Proteomes" id="UP000887540">
    <property type="component" value="Unplaced"/>
</dbReference>
<evidence type="ECO:0000313" key="3">
    <source>
        <dbReference type="WBParaSite" id="ACRNAN_scaffold864.g21808.t1"/>
    </source>
</evidence>
<protein>
    <submittedName>
        <fullName evidence="3">C-type lectin domain-containing protein</fullName>
    </submittedName>
</protein>
<organism evidence="2 3">
    <name type="scientific">Acrobeloides nanus</name>
    <dbReference type="NCBI Taxonomy" id="290746"/>
    <lineage>
        <taxon>Eukaryota</taxon>
        <taxon>Metazoa</taxon>
        <taxon>Ecdysozoa</taxon>
        <taxon>Nematoda</taxon>
        <taxon>Chromadorea</taxon>
        <taxon>Rhabditida</taxon>
        <taxon>Tylenchina</taxon>
        <taxon>Cephalobomorpha</taxon>
        <taxon>Cephaloboidea</taxon>
        <taxon>Cephalobidae</taxon>
        <taxon>Acrobeloides</taxon>
    </lineage>
</organism>
<evidence type="ECO:0000313" key="2">
    <source>
        <dbReference type="Proteomes" id="UP000887540"/>
    </source>
</evidence>
<dbReference type="PROSITE" id="PS50041">
    <property type="entry name" value="C_TYPE_LECTIN_2"/>
    <property type="match status" value="1"/>
</dbReference>
<dbReference type="SUPFAM" id="SSF56436">
    <property type="entry name" value="C-type lectin-like"/>
    <property type="match status" value="1"/>
</dbReference>
<keyword evidence="2" id="KW-1185">Reference proteome</keyword>
<sequence length="159" mass="17531">MAPTNFYDAETNCVINSGHLASSTNGFINSFISEMAQGIISDNGTQIWLGSSINSTNWSDGQPFSYKHWAKGEPSLSNGCVTMQISTSDWYAKSCDTPFSYFCEISASASEASPTPLPVTPQPKYTFPCDSEWTYFNVTNSCYKLGKMQKIIVKLLELI</sequence>
<dbReference type="CDD" id="cd00037">
    <property type="entry name" value="CLECT"/>
    <property type="match status" value="1"/>
</dbReference>
<dbReference type="InterPro" id="IPR001304">
    <property type="entry name" value="C-type_lectin-like"/>
</dbReference>
<dbReference type="InterPro" id="IPR016187">
    <property type="entry name" value="CTDL_fold"/>
</dbReference>
<dbReference type="InterPro" id="IPR016186">
    <property type="entry name" value="C-type_lectin-like/link_sf"/>
</dbReference>
<dbReference type="PANTHER" id="PTHR22803">
    <property type="entry name" value="MANNOSE, PHOSPHOLIPASE, LECTIN RECEPTOR RELATED"/>
    <property type="match status" value="1"/>
</dbReference>